<dbReference type="InterPro" id="IPR023340">
    <property type="entry name" value="UMA"/>
</dbReference>
<dbReference type="Proteomes" id="UP001195483">
    <property type="component" value="Unassembled WGS sequence"/>
</dbReference>
<dbReference type="GO" id="GO:0000813">
    <property type="term" value="C:ESCRT I complex"/>
    <property type="evidence" value="ECO:0007669"/>
    <property type="project" value="InterPro"/>
</dbReference>
<evidence type="ECO:0008006" key="6">
    <source>
        <dbReference type="Google" id="ProtNLM"/>
    </source>
</evidence>
<evidence type="ECO:0000313" key="5">
    <source>
        <dbReference type="Proteomes" id="UP001195483"/>
    </source>
</evidence>
<feature type="region of interest" description="Disordered" evidence="1">
    <location>
        <begin position="126"/>
        <end position="171"/>
    </location>
</feature>
<dbReference type="PANTHER" id="PTHR15960:SF5">
    <property type="entry name" value="LD44032P"/>
    <property type="match status" value="1"/>
</dbReference>
<feature type="region of interest" description="Disordered" evidence="1">
    <location>
        <begin position="75"/>
        <end position="98"/>
    </location>
</feature>
<dbReference type="GO" id="GO:0043162">
    <property type="term" value="P:ubiquitin-dependent protein catabolic process via the multivesicular body sorting pathway"/>
    <property type="evidence" value="ECO:0007669"/>
    <property type="project" value="InterPro"/>
</dbReference>
<dbReference type="SMART" id="SM00165">
    <property type="entry name" value="UBA"/>
    <property type="match status" value="2"/>
</dbReference>
<feature type="compositionally biased region" description="Acidic residues" evidence="1">
    <location>
        <begin position="83"/>
        <end position="98"/>
    </location>
</feature>
<dbReference type="InterPro" id="IPR049467">
    <property type="entry name" value="UBAP-1-like_UBA2"/>
</dbReference>
<dbReference type="InterPro" id="IPR009060">
    <property type="entry name" value="UBA-like_sf"/>
</dbReference>
<keyword evidence="5" id="KW-1185">Reference proteome</keyword>
<dbReference type="SUPFAM" id="SSF46934">
    <property type="entry name" value="UBA-like"/>
    <property type="match status" value="2"/>
</dbReference>
<feature type="domain" description="UBA" evidence="2">
    <location>
        <begin position="513"/>
        <end position="556"/>
    </location>
</feature>
<feature type="region of interest" description="Disordered" evidence="1">
    <location>
        <begin position="308"/>
        <end position="357"/>
    </location>
</feature>
<feature type="compositionally biased region" description="Polar residues" evidence="1">
    <location>
        <begin position="131"/>
        <end position="171"/>
    </location>
</feature>
<evidence type="ECO:0000256" key="1">
    <source>
        <dbReference type="SAM" id="MobiDB-lite"/>
    </source>
</evidence>
<reference evidence="4" key="3">
    <citation type="submission" date="2023-05" db="EMBL/GenBank/DDBJ databases">
        <authorList>
            <person name="Smith C.H."/>
        </authorList>
    </citation>
    <scope>NUCLEOTIDE SEQUENCE</scope>
    <source>
        <strain evidence="4">CHS0354</strain>
        <tissue evidence="4">Mantle</tissue>
    </source>
</reference>
<name>A0AAE0W3Y2_9BIVA</name>
<evidence type="ECO:0000259" key="2">
    <source>
        <dbReference type="PROSITE" id="PS50030"/>
    </source>
</evidence>
<dbReference type="CDD" id="cd14316">
    <property type="entry name" value="UBA2_UBAP1_like"/>
    <property type="match status" value="1"/>
</dbReference>
<dbReference type="PANTHER" id="PTHR15960">
    <property type="entry name" value="LD44032P"/>
    <property type="match status" value="1"/>
</dbReference>
<accession>A0AAE0W3Y2</accession>
<evidence type="ECO:0000259" key="3">
    <source>
        <dbReference type="PROSITE" id="PS51497"/>
    </source>
</evidence>
<dbReference type="Pfam" id="PF21267">
    <property type="entry name" value="UBAP-1_UBA2"/>
    <property type="match status" value="1"/>
</dbReference>
<gene>
    <name evidence="4" type="ORF">CHS0354_004384</name>
</gene>
<protein>
    <recommendedName>
        <fullName evidence="6">Ubiquitin-associated protein 1</fullName>
    </recommendedName>
</protein>
<dbReference type="AlphaFoldDB" id="A0AAE0W3Y2"/>
<dbReference type="Gene3D" id="1.20.120.1920">
    <property type="entry name" value="UBAP1 SOUBA domain"/>
    <property type="match status" value="1"/>
</dbReference>
<comment type="caution">
    <text evidence="4">The sequence shown here is derived from an EMBL/GenBank/DDBJ whole genome shotgun (WGS) entry which is preliminary data.</text>
</comment>
<dbReference type="InterPro" id="IPR038870">
    <property type="entry name" value="UBAP1"/>
</dbReference>
<proteinExistence type="predicted"/>
<feature type="compositionally biased region" description="Polar residues" evidence="1">
    <location>
        <begin position="316"/>
        <end position="329"/>
    </location>
</feature>
<dbReference type="EMBL" id="JAEAOA010000328">
    <property type="protein sequence ID" value="KAK3601183.1"/>
    <property type="molecule type" value="Genomic_DNA"/>
</dbReference>
<dbReference type="GO" id="GO:0043130">
    <property type="term" value="F:ubiquitin binding"/>
    <property type="evidence" value="ECO:0007669"/>
    <property type="project" value="InterPro"/>
</dbReference>
<sequence length="623" mass="69811">MAENTIYRSSFLGSSISYLDGIPFRIGPKFIPPKKILLPPELEYNYSIRPKDPDYSFEVEEAVLRWSRERERQAQVRESQHENEEEEEEETNNSETEMECPYENFPINTAQNTASVVQNENIYENLPARNGNRSSINDQQNSSFSSKNKTNPFSNPSTDSVSSPNQFRIPSANTVANNPFLANMSDNVLQPTRIDPQKTEQLSEQKCTSNIDVTQFEKEDDPFDNIMLKTIDVMAELKTVLQSPLPIASSKGTDAPTEFVETNGPNNPENDRVLNTNHLAPGAIRPKPKTRKKKKHPVYVNMEYKLSSSKHDESLSDNPVSLKTDSSPLEISKLPPVPKSRGLVSRHSQLPPIGSHRVDSLDGVESLHGNLKSTNVNGSERLYDALPQSLPTNQTQHSVNGGMHNPLYVDLDPKNVSCSFSTRDKFSQDTGSCPNLSESIVDRPTNISPVQSLHGKFPLQAQLPLDRPSSQQSWNRYSPLPPPPPKNNTTLKMPCNSSDSDKVNMAELSPYNSLSKEAKAVADKMVSMGFSHPRVARAVEKCGHDEKQVVDFLCAVDKLTEMGYDMYQAENALLIHQNSVDRSAVYLDVLRQFSLMGFSHEKIKEALVKHNNNHDKALDFLMK</sequence>
<evidence type="ECO:0000313" key="4">
    <source>
        <dbReference type="EMBL" id="KAK3601183.1"/>
    </source>
</evidence>
<dbReference type="InterPro" id="IPR015940">
    <property type="entry name" value="UBA"/>
</dbReference>
<dbReference type="PROSITE" id="PS51497">
    <property type="entry name" value="UMA"/>
    <property type="match status" value="1"/>
</dbReference>
<feature type="region of interest" description="Disordered" evidence="1">
    <location>
        <begin position="466"/>
        <end position="489"/>
    </location>
</feature>
<organism evidence="4 5">
    <name type="scientific">Potamilus streckersoni</name>
    <dbReference type="NCBI Taxonomy" id="2493646"/>
    <lineage>
        <taxon>Eukaryota</taxon>
        <taxon>Metazoa</taxon>
        <taxon>Spiralia</taxon>
        <taxon>Lophotrochozoa</taxon>
        <taxon>Mollusca</taxon>
        <taxon>Bivalvia</taxon>
        <taxon>Autobranchia</taxon>
        <taxon>Heteroconchia</taxon>
        <taxon>Palaeoheterodonta</taxon>
        <taxon>Unionida</taxon>
        <taxon>Unionoidea</taxon>
        <taxon>Unionidae</taxon>
        <taxon>Ambleminae</taxon>
        <taxon>Lampsilini</taxon>
        <taxon>Potamilus</taxon>
    </lineage>
</organism>
<dbReference type="InterPro" id="IPR042575">
    <property type="entry name" value="UBAP1_C"/>
</dbReference>
<feature type="domain" description="UMA" evidence="3">
    <location>
        <begin position="19"/>
        <end position="64"/>
    </location>
</feature>
<reference evidence="4" key="1">
    <citation type="journal article" date="2021" name="Genome Biol. Evol.">
        <title>A High-Quality Reference Genome for a Parasitic Bivalve with Doubly Uniparental Inheritance (Bivalvia: Unionida).</title>
        <authorList>
            <person name="Smith C.H."/>
        </authorList>
    </citation>
    <scope>NUCLEOTIDE SEQUENCE</scope>
    <source>
        <strain evidence="4">CHS0354</strain>
    </source>
</reference>
<dbReference type="CDD" id="cd14270">
    <property type="entry name" value="UBA"/>
    <property type="match status" value="1"/>
</dbReference>
<reference evidence="4" key="2">
    <citation type="journal article" date="2021" name="Genome Biol. Evol.">
        <title>Developing a high-quality reference genome for a parasitic bivalve with doubly uniparental inheritance (Bivalvia: Unionida).</title>
        <authorList>
            <person name="Smith C.H."/>
        </authorList>
    </citation>
    <scope>NUCLEOTIDE SEQUENCE</scope>
    <source>
        <strain evidence="4">CHS0354</strain>
        <tissue evidence="4">Mantle</tissue>
    </source>
</reference>
<dbReference type="PROSITE" id="PS50030">
    <property type="entry name" value="UBA"/>
    <property type="match status" value="2"/>
</dbReference>
<feature type="domain" description="UBA" evidence="2">
    <location>
        <begin position="579"/>
        <end position="623"/>
    </location>
</feature>